<reference evidence="14 16" key="2">
    <citation type="submission" date="2019-07" db="EMBL/GenBank/DDBJ databases">
        <authorList>
            <person name="Chang H.-W."/>
            <person name="Raman A."/>
            <person name="Venkatesh S."/>
            <person name="Gehrig J."/>
        </authorList>
    </citation>
    <scope>NUCLEOTIDE SEQUENCE [LARGE SCALE GENOMIC DNA]</scope>
    <source>
        <strain evidence="14">Blautia_wexlerae_LFYP_14</strain>
    </source>
</reference>
<evidence type="ECO:0000256" key="5">
    <source>
        <dbReference type="ARBA" id="ARBA00022679"/>
    </source>
</evidence>
<evidence type="ECO:0000256" key="2">
    <source>
        <dbReference type="ARBA" id="ARBA00004651"/>
    </source>
</evidence>
<evidence type="ECO:0000256" key="8">
    <source>
        <dbReference type="ARBA" id="ARBA00022989"/>
    </source>
</evidence>
<evidence type="ECO:0000256" key="11">
    <source>
        <dbReference type="SAM" id="Phobius"/>
    </source>
</evidence>
<evidence type="ECO:0000256" key="4">
    <source>
        <dbReference type="ARBA" id="ARBA00022475"/>
    </source>
</evidence>
<feature type="transmembrane region" description="Helical" evidence="11">
    <location>
        <begin position="36"/>
        <end position="58"/>
    </location>
</feature>
<feature type="transmembrane region" description="Helical" evidence="11">
    <location>
        <begin position="12"/>
        <end position="30"/>
    </location>
</feature>
<evidence type="ECO:0000256" key="3">
    <source>
        <dbReference type="ARBA" id="ARBA00012438"/>
    </source>
</evidence>
<keyword evidence="6 11" id="KW-0812">Transmembrane</keyword>
<dbReference type="InterPro" id="IPR005467">
    <property type="entry name" value="His_kinase_dom"/>
</dbReference>
<keyword evidence="7 13" id="KW-0418">Kinase</keyword>
<dbReference type="PROSITE" id="PS50109">
    <property type="entry name" value="HIS_KIN"/>
    <property type="match status" value="1"/>
</dbReference>
<sequence>MNSRRYWKNRLPFLLTNLVCMAALTVFLLVCGNSVSAVVLILIVWALILLTGLVLTYWKRKRQMKKLLDMAEQLSERYLISEVMELPEQAEDQVYYQLLKMAGKSMLEQIGEVERERLEYKEYIEQWIHEIKTPITAMKLLCENHRTDWTKELLLELEKTNRFTEQALYYARSEHTEKDYSVREMALSQVVHQAIADNKYLLLQGGMRLEVEEMQDTVYSDEKWVRFILNQLIANAVKYRTEQPVLRISTHKRQDQVVLVMEDNGIGIAASDLPRIFEKGFTGQNGRMVQQSTGIGLYLCKRLCEKLGIGIAAESSEQGTAISLAFHINCLIHEVQG</sequence>
<dbReference type="PANTHER" id="PTHR45453">
    <property type="entry name" value="PHOSPHATE REGULON SENSOR PROTEIN PHOR"/>
    <property type="match status" value="1"/>
</dbReference>
<comment type="catalytic activity">
    <reaction evidence="1">
        <text>ATP + protein L-histidine = ADP + protein N-phospho-L-histidine.</text>
        <dbReference type="EC" id="2.7.13.3"/>
    </reaction>
</comment>
<gene>
    <name evidence="13" type="primary">graS_2</name>
    <name evidence="14" type="ORF">BWLFYP14_00683</name>
    <name evidence="13" type="ORF">ERS852478_03146</name>
</gene>
<dbReference type="GO" id="GO:0016036">
    <property type="term" value="P:cellular response to phosphate starvation"/>
    <property type="evidence" value="ECO:0007669"/>
    <property type="project" value="TreeGrafter"/>
</dbReference>
<evidence type="ECO:0000313" key="16">
    <source>
        <dbReference type="Proteomes" id="UP000366766"/>
    </source>
</evidence>
<dbReference type="Pfam" id="PF02518">
    <property type="entry name" value="HATPase_c"/>
    <property type="match status" value="1"/>
</dbReference>
<comment type="subcellular location">
    <subcellularLocation>
        <location evidence="2">Cell membrane</location>
        <topology evidence="2">Multi-pass membrane protein</topology>
    </subcellularLocation>
</comment>
<protein>
    <recommendedName>
        <fullName evidence="3">histidine kinase</fullName>
        <ecNumber evidence="3">2.7.13.3</ecNumber>
    </recommendedName>
</protein>
<reference evidence="13 15" key="1">
    <citation type="submission" date="2015-09" db="EMBL/GenBank/DDBJ databases">
        <authorList>
            <consortium name="Pathogen Informatics"/>
        </authorList>
    </citation>
    <scope>NUCLEOTIDE SEQUENCE [LARGE SCALE GENOMIC DNA]</scope>
    <source>
        <strain evidence="13 15">2789STDY5834863</strain>
    </source>
</reference>
<evidence type="ECO:0000256" key="1">
    <source>
        <dbReference type="ARBA" id="ARBA00000085"/>
    </source>
</evidence>
<evidence type="ECO:0000259" key="12">
    <source>
        <dbReference type="PROSITE" id="PS50109"/>
    </source>
</evidence>
<organism evidence="13 15">
    <name type="scientific">Blautia wexlerae</name>
    <dbReference type="NCBI Taxonomy" id="418240"/>
    <lineage>
        <taxon>Bacteria</taxon>
        <taxon>Bacillati</taxon>
        <taxon>Bacillota</taxon>
        <taxon>Clostridia</taxon>
        <taxon>Lachnospirales</taxon>
        <taxon>Lachnospiraceae</taxon>
        <taxon>Blautia</taxon>
    </lineage>
</organism>
<dbReference type="SMART" id="SM00387">
    <property type="entry name" value="HATPase_c"/>
    <property type="match status" value="1"/>
</dbReference>
<dbReference type="InterPro" id="IPR036890">
    <property type="entry name" value="HATPase_C_sf"/>
</dbReference>
<dbReference type="SUPFAM" id="SSF55874">
    <property type="entry name" value="ATPase domain of HSP90 chaperone/DNA topoisomerase II/histidine kinase"/>
    <property type="match status" value="1"/>
</dbReference>
<name>A0A174FWM2_9FIRM</name>
<dbReference type="GO" id="GO:0000155">
    <property type="term" value="F:phosphorelay sensor kinase activity"/>
    <property type="evidence" value="ECO:0007669"/>
    <property type="project" value="TreeGrafter"/>
</dbReference>
<dbReference type="PANTHER" id="PTHR45453:SF2">
    <property type="entry name" value="HISTIDINE KINASE"/>
    <property type="match status" value="1"/>
</dbReference>
<dbReference type="GO" id="GO:0005886">
    <property type="term" value="C:plasma membrane"/>
    <property type="evidence" value="ECO:0007669"/>
    <property type="project" value="UniProtKB-SubCell"/>
</dbReference>
<dbReference type="RefSeq" id="WP_005924876.1">
    <property type="nucleotide sequence ID" value="NZ_AP031426.1"/>
</dbReference>
<evidence type="ECO:0000313" key="13">
    <source>
        <dbReference type="EMBL" id="CUO54702.1"/>
    </source>
</evidence>
<evidence type="ECO:0000256" key="6">
    <source>
        <dbReference type="ARBA" id="ARBA00022692"/>
    </source>
</evidence>
<dbReference type="InterPro" id="IPR004358">
    <property type="entry name" value="Sig_transdc_His_kin-like_C"/>
</dbReference>
<dbReference type="Proteomes" id="UP000366766">
    <property type="component" value="Unassembled WGS sequence"/>
</dbReference>
<keyword evidence="5 13" id="KW-0808">Transferase</keyword>
<evidence type="ECO:0000256" key="7">
    <source>
        <dbReference type="ARBA" id="ARBA00022777"/>
    </source>
</evidence>
<dbReference type="EMBL" id="CABHOF010000015">
    <property type="protein sequence ID" value="VUX62934.1"/>
    <property type="molecule type" value="Genomic_DNA"/>
</dbReference>
<accession>A0A174FWM2</accession>
<keyword evidence="10 11" id="KW-0472">Membrane</keyword>
<dbReference type="InterPro" id="IPR050351">
    <property type="entry name" value="BphY/WalK/GraS-like"/>
</dbReference>
<evidence type="ECO:0000256" key="9">
    <source>
        <dbReference type="ARBA" id="ARBA00023012"/>
    </source>
</evidence>
<dbReference type="AlphaFoldDB" id="A0A174FWM2"/>
<proteinExistence type="predicted"/>
<dbReference type="PRINTS" id="PR00344">
    <property type="entry name" value="BCTRLSENSOR"/>
</dbReference>
<dbReference type="EMBL" id="CYZN01000027">
    <property type="protein sequence ID" value="CUO54702.1"/>
    <property type="molecule type" value="Genomic_DNA"/>
</dbReference>
<keyword evidence="8 11" id="KW-1133">Transmembrane helix</keyword>
<dbReference type="GeneID" id="75068664"/>
<evidence type="ECO:0000313" key="14">
    <source>
        <dbReference type="EMBL" id="VUX62934.1"/>
    </source>
</evidence>
<dbReference type="EC" id="2.7.13.3" evidence="3"/>
<keyword evidence="16" id="KW-1185">Reference proteome</keyword>
<dbReference type="InterPro" id="IPR003594">
    <property type="entry name" value="HATPase_dom"/>
</dbReference>
<keyword evidence="4" id="KW-1003">Cell membrane</keyword>
<dbReference type="GO" id="GO:0004721">
    <property type="term" value="F:phosphoprotein phosphatase activity"/>
    <property type="evidence" value="ECO:0007669"/>
    <property type="project" value="TreeGrafter"/>
</dbReference>
<evidence type="ECO:0000256" key="10">
    <source>
        <dbReference type="ARBA" id="ARBA00023136"/>
    </source>
</evidence>
<keyword evidence="9" id="KW-0902">Two-component regulatory system</keyword>
<dbReference type="Proteomes" id="UP000095431">
    <property type="component" value="Unassembled WGS sequence"/>
</dbReference>
<feature type="domain" description="Histidine kinase" evidence="12">
    <location>
        <begin position="126"/>
        <end position="330"/>
    </location>
</feature>
<dbReference type="Gene3D" id="3.30.565.10">
    <property type="entry name" value="Histidine kinase-like ATPase, C-terminal domain"/>
    <property type="match status" value="1"/>
</dbReference>
<evidence type="ECO:0000313" key="15">
    <source>
        <dbReference type="Proteomes" id="UP000095431"/>
    </source>
</evidence>